<dbReference type="Gene3D" id="2.60.120.560">
    <property type="entry name" value="Exo-inulinase, domain 1"/>
    <property type="match status" value="1"/>
</dbReference>
<dbReference type="EMBL" id="SMRT01000003">
    <property type="protein sequence ID" value="TDF98776.1"/>
    <property type="molecule type" value="Genomic_DNA"/>
</dbReference>
<evidence type="ECO:0000256" key="7">
    <source>
        <dbReference type="ARBA" id="ARBA00033367"/>
    </source>
</evidence>
<evidence type="ECO:0000313" key="13">
    <source>
        <dbReference type="Proteomes" id="UP000295636"/>
    </source>
</evidence>
<dbReference type="NCBIfam" id="TIGR01322">
    <property type="entry name" value="scrB_fam"/>
    <property type="match status" value="1"/>
</dbReference>
<evidence type="ECO:0000256" key="6">
    <source>
        <dbReference type="ARBA" id="ARBA00023295"/>
    </source>
</evidence>
<dbReference type="GO" id="GO:0005737">
    <property type="term" value="C:cytoplasm"/>
    <property type="evidence" value="ECO:0007669"/>
    <property type="project" value="UniProtKB-SubCell"/>
</dbReference>
<dbReference type="Gene3D" id="2.115.10.20">
    <property type="entry name" value="Glycosyl hydrolase domain, family 43"/>
    <property type="match status" value="1"/>
</dbReference>
<evidence type="ECO:0000256" key="4">
    <source>
        <dbReference type="ARBA" id="ARBA00019623"/>
    </source>
</evidence>
<dbReference type="InterPro" id="IPR001362">
    <property type="entry name" value="Glyco_hydro_32"/>
</dbReference>
<evidence type="ECO:0000256" key="9">
    <source>
        <dbReference type="RuleBase" id="RU365015"/>
    </source>
</evidence>
<dbReference type="EC" id="3.2.1.26" evidence="3 8"/>
<reference evidence="12 13" key="1">
    <citation type="submission" date="2019-03" db="EMBL/GenBank/DDBJ databases">
        <title>This is whole genome sequence of Paenibacillus sp MS74 strain.</title>
        <authorList>
            <person name="Trinh H.N."/>
        </authorList>
    </citation>
    <scope>NUCLEOTIDE SEQUENCE [LARGE SCALE GENOMIC DNA]</scope>
    <source>
        <strain evidence="12 13">MS74</strain>
    </source>
</reference>
<dbReference type="UniPathway" id="UPA00238"/>
<dbReference type="PANTHER" id="PTHR43101:SF1">
    <property type="entry name" value="BETA-FRUCTOSIDASE"/>
    <property type="match status" value="1"/>
</dbReference>
<sequence>MVEANQRPAHDQLTAAADAEINKARMIAAGNPHRLNYHIMAPANWINDPNGLMQYKGEYHVFFQHHPYGVQWGPMHWGHVTSEDLVHWKHRPIALAPSEPYDNGGCFSGSAVEHEGGMLLFYTGVTYDGGINRQNRHNRTEVQCMAASRDGITFVKHTANPVIAQPPADGSKDFRDPKVWKHADRWYMVVGSTKDQVGKALLYESSDLSEWAYKGVVLESDGTQGYMWECPDLFDLGDKHVLIVSPMGLERRKTIYFVGKMNYDTGRFTPESTEEMDFGFDFYAAQTLEDDRGRRIMIGWLDCWDVGMPTQQGGWAGALSIPRELALDGEGRLVTQPVPELAQLRTGCKQLNETLVSPDSANLLAGVQGDSLEIMAEFDLASCSASEFGLKLRVSGNGGEETAVYYDAADKRVVFDRSRADSAGNPGISIAPVSSEAGVLKLHIFVDRSSVEVFVNNGQSAISNRIYPQPDSRGLELYALGGAVKLLSLAVWELGSIWEPQA</sequence>
<dbReference type="RefSeq" id="WP_133227155.1">
    <property type="nucleotide sequence ID" value="NZ_SMRT01000003.1"/>
</dbReference>
<keyword evidence="9" id="KW-0119">Carbohydrate metabolism</keyword>
<protein>
    <recommendedName>
        <fullName evidence="4 8">Sucrose-6-phosphate hydrolase</fullName>
        <ecNumber evidence="3 8">3.2.1.26</ecNumber>
    </recommendedName>
    <alternativeName>
        <fullName evidence="7 9">Invertase</fullName>
    </alternativeName>
</protein>
<dbReference type="InterPro" id="IPR051214">
    <property type="entry name" value="GH32_Enzymes"/>
</dbReference>
<proteinExistence type="inferred from homology"/>
<comment type="catalytic activity">
    <reaction evidence="8">
        <text>Hydrolysis of terminal non-reducing beta-D-fructofuranoside residues in beta-D-fructofuranosides.</text>
        <dbReference type="EC" id="3.2.1.26"/>
    </reaction>
</comment>
<dbReference type="SMART" id="SM00640">
    <property type="entry name" value="Glyco_32"/>
    <property type="match status" value="1"/>
</dbReference>
<evidence type="ECO:0000256" key="2">
    <source>
        <dbReference type="ARBA" id="ARBA00009902"/>
    </source>
</evidence>
<name>A0A4R5KT10_9BACL</name>
<dbReference type="InterPro" id="IPR006232">
    <property type="entry name" value="Suc6P_hydrolase"/>
</dbReference>
<dbReference type="InterPro" id="IPR023296">
    <property type="entry name" value="Glyco_hydro_beta-prop_sf"/>
</dbReference>
<evidence type="ECO:0000256" key="5">
    <source>
        <dbReference type="ARBA" id="ARBA00022801"/>
    </source>
</evidence>
<evidence type="ECO:0000313" key="12">
    <source>
        <dbReference type="EMBL" id="TDF98776.1"/>
    </source>
</evidence>
<comment type="subcellular location">
    <subcellularLocation>
        <location evidence="9">Cytoplasm</location>
    </subcellularLocation>
</comment>
<evidence type="ECO:0000256" key="1">
    <source>
        <dbReference type="ARBA" id="ARBA00004914"/>
    </source>
</evidence>
<comment type="function">
    <text evidence="9">Enables the bacterium to metabolize sucrose as a sole carbon source.</text>
</comment>
<dbReference type="AlphaFoldDB" id="A0A4R5KT10"/>
<comment type="similarity">
    <text evidence="2 8">Belongs to the glycosyl hydrolase 32 family.</text>
</comment>
<keyword evidence="13" id="KW-1185">Reference proteome</keyword>
<evidence type="ECO:0000256" key="3">
    <source>
        <dbReference type="ARBA" id="ARBA00012758"/>
    </source>
</evidence>
<dbReference type="OrthoDB" id="9759709at2"/>
<dbReference type="Proteomes" id="UP000295636">
    <property type="component" value="Unassembled WGS sequence"/>
</dbReference>
<evidence type="ECO:0000259" key="10">
    <source>
        <dbReference type="Pfam" id="PF00251"/>
    </source>
</evidence>
<dbReference type="Pfam" id="PF00251">
    <property type="entry name" value="Glyco_hydro_32N"/>
    <property type="match status" value="1"/>
</dbReference>
<comment type="caution">
    <text evidence="12">The sequence shown here is derived from an EMBL/GenBank/DDBJ whole genome shotgun (WGS) entry which is preliminary data.</text>
</comment>
<accession>A0A4R5KT10</accession>
<feature type="domain" description="Glycosyl hydrolase family 32 C-terminal" evidence="11">
    <location>
        <begin position="340"/>
        <end position="493"/>
    </location>
</feature>
<dbReference type="SUPFAM" id="SSF75005">
    <property type="entry name" value="Arabinanase/levansucrase/invertase"/>
    <property type="match status" value="1"/>
</dbReference>
<dbReference type="InterPro" id="IPR013320">
    <property type="entry name" value="ConA-like_dom_sf"/>
</dbReference>
<organism evidence="12 13">
    <name type="scientific">Paenibacillus piri</name>
    <dbReference type="NCBI Taxonomy" id="2547395"/>
    <lineage>
        <taxon>Bacteria</taxon>
        <taxon>Bacillati</taxon>
        <taxon>Bacillota</taxon>
        <taxon>Bacilli</taxon>
        <taxon>Bacillales</taxon>
        <taxon>Paenibacillaceae</taxon>
        <taxon>Paenibacillus</taxon>
    </lineage>
</organism>
<dbReference type="CDD" id="cd08996">
    <property type="entry name" value="GH32_FFase"/>
    <property type="match status" value="1"/>
</dbReference>
<dbReference type="Pfam" id="PF08244">
    <property type="entry name" value="Glyco_hydro_32C"/>
    <property type="match status" value="1"/>
</dbReference>
<dbReference type="GO" id="GO:0004564">
    <property type="term" value="F:beta-fructofuranosidase activity"/>
    <property type="evidence" value="ECO:0007669"/>
    <property type="project" value="UniProtKB-EC"/>
</dbReference>
<comment type="pathway">
    <text evidence="1 9">Glycan biosynthesis; sucrose metabolism.</text>
</comment>
<evidence type="ECO:0000259" key="11">
    <source>
        <dbReference type="Pfam" id="PF08244"/>
    </source>
</evidence>
<evidence type="ECO:0000256" key="8">
    <source>
        <dbReference type="RuleBase" id="RU362110"/>
    </source>
</evidence>
<dbReference type="InterPro" id="IPR013148">
    <property type="entry name" value="Glyco_hydro_32_N"/>
</dbReference>
<dbReference type="GO" id="GO:0005985">
    <property type="term" value="P:sucrose metabolic process"/>
    <property type="evidence" value="ECO:0007669"/>
    <property type="project" value="UniProtKB-UniPathway"/>
</dbReference>
<keyword evidence="9" id="KW-0963">Cytoplasm</keyword>
<dbReference type="SUPFAM" id="SSF49899">
    <property type="entry name" value="Concanavalin A-like lectins/glucanases"/>
    <property type="match status" value="1"/>
</dbReference>
<dbReference type="PANTHER" id="PTHR43101">
    <property type="entry name" value="BETA-FRUCTOSIDASE"/>
    <property type="match status" value="1"/>
</dbReference>
<gene>
    <name evidence="12" type="ORF">E1757_09660</name>
</gene>
<feature type="domain" description="Glycosyl hydrolase family 32 N-terminal" evidence="10">
    <location>
        <begin position="38"/>
        <end position="337"/>
    </location>
</feature>
<dbReference type="InterPro" id="IPR013189">
    <property type="entry name" value="Glyco_hydro_32_C"/>
</dbReference>
<keyword evidence="5 8" id="KW-0378">Hydrolase</keyword>
<keyword evidence="6 8" id="KW-0326">Glycosidase</keyword>